<dbReference type="RefSeq" id="WP_086673800.1">
    <property type="nucleotide sequence ID" value="NZ_FNUJ01000009.1"/>
</dbReference>
<dbReference type="STRING" id="218821.SAMN05421837_10995"/>
<reference evidence="2" key="1">
    <citation type="submission" date="2016-10" db="EMBL/GenBank/DDBJ databases">
        <authorList>
            <person name="Varghese N."/>
            <person name="Submissions S."/>
        </authorList>
    </citation>
    <scope>NUCLEOTIDE SEQUENCE [LARGE SCALE GENOMIC DNA]</scope>
    <source>
        <strain evidence="2">DSM 44654</strain>
    </source>
</reference>
<sequence>MMKRTWLRAGAIATVAIAVTALGIPADAAAIRLAWRPTVLPLPPGAGAGNITGSDGKGEYTGTFRVNDVTQVVSWRNGQPILRGVPSGFERVDANDENGSGVVVGTIHDYETMVSRTYTLDASGYHIKDNPAGYQEVTGVAINTRGDVLGEAYQPGTGSAVVLWRADGSAPVVIPETGDISNPRDLDDDGTILMSTGNSSALWKDGVLRKLTPSPSGQAEGTAIRNGVVVGWRLWGGNQAARWSTPDGTTGLEGGGIAVSINKAGLTVGWVSTPSGPQIYGNAAVWRGTVPGVVQGPSGYSTFRAEVAADDGTLAGYASNDATPSQGVPVIWRLTP</sequence>
<evidence type="ECO:0000313" key="2">
    <source>
        <dbReference type="Proteomes" id="UP000198878"/>
    </source>
</evidence>
<gene>
    <name evidence="1" type="ORF">SAMN05421837_10995</name>
</gene>
<dbReference type="AlphaFoldDB" id="A0A1H5RE73"/>
<dbReference type="EMBL" id="FNUJ01000009">
    <property type="protein sequence ID" value="SEF35938.1"/>
    <property type="molecule type" value="Genomic_DNA"/>
</dbReference>
<keyword evidence="2" id="KW-1185">Reference proteome</keyword>
<dbReference type="OrthoDB" id="3606456at2"/>
<name>A0A1H5RE73_9PSEU</name>
<organism evidence="1 2">
    <name type="scientific">Amycolatopsis pretoriensis</name>
    <dbReference type="NCBI Taxonomy" id="218821"/>
    <lineage>
        <taxon>Bacteria</taxon>
        <taxon>Bacillati</taxon>
        <taxon>Actinomycetota</taxon>
        <taxon>Actinomycetes</taxon>
        <taxon>Pseudonocardiales</taxon>
        <taxon>Pseudonocardiaceae</taxon>
        <taxon>Amycolatopsis</taxon>
    </lineage>
</organism>
<protein>
    <submittedName>
        <fullName evidence="1">Uncharacterized protein</fullName>
    </submittedName>
</protein>
<accession>A0A1H5RE73</accession>
<dbReference type="Proteomes" id="UP000198878">
    <property type="component" value="Unassembled WGS sequence"/>
</dbReference>
<proteinExistence type="predicted"/>
<evidence type="ECO:0000313" key="1">
    <source>
        <dbReference type="EMBL" id="SEF35938.1"/>
    </source>
</evidence>